<gene>
    <name evidence="10" type="ORF">BCR33DRAFT_719795</name>
</gene>
<dbReference type="Gene3D" id="2.60.40.180">
    <property type="entry name" value="Transthyretin/hydroxyisourate hydrolase domain"/>
    <property type="match status" value="1"/>
</dbReference>
<keyword evidence="5 8" id="KW-0659">Purine metabolism</keyword>
<dbReference type="SUPFAM" id="SSF49472">
    <property type="entry name" value="Transthyretin (synonym: prealbumin)"/>
    <property type="match status" value="1"/>
</dbReference>
<evidence type="ECO:0000256" key="5">
    <source>
        <dbReference type="ARBA" id="ARBA00022631"/>
    </source>
</evidence>
<dbReference type="AlphaFoldDB" id="A0A1Y2BZ04"/>
<dbReference type="InterPro" id="IPR014306">
    <property type="entry name" value="Hydroxyisourate_hydrolase"/>
</dbReference>
<dbReference type="PANTHER" id="PTHR10395">
    <property type="entry name" value="URICASE AND TRANSTHYRETIN-RELATED"/>
    <property type="match status" value="1"/>
</dbReference>
<dbReference type="InterPro" id="IPR036817">
    <property type="entry name" value="Transthyretin/HIU_hydrolase_sf"/>
</dbReference>
<dbReference type="GO" id="GO:0033971">
    <property type="term" value="F:hydroxyisourate hydrolase activity"/>
    <property type="evidence" value="ECO:0007669"/>
    <property type="project" value="UniProtKB-EC"/>
</dbReference>
<dbReference type="EMBL" id="MCGO01000037">
    <property type="protein sequence ID" value="ORY39999.1"/>
    <property type="molecule type" value="Genomic_DNA"/>
</dbReference>
<proteinExistence type="inferred from homology"/>
<comment type="caution">
    <text evidence="10">The sequence shown here is derived from an EMBL/GenBank/DDBJ whole genome shotgun (WGS) entry which is preliminary data.</text>
</comment>
<protein>
    <recommendedName>
        <fullName evidence="8">5-hydroxyisourate hydrolase</fullName>
        <shortName evidence="8">HIU hydrolase</shortName>
        <shortName evidence="8">HIUHase</shortName>
        <ecNumber evidence="8">3.5.2.17</ecNumber>
    </recommendedName>
</protein>
<keyword evidence="6 8" id="KW-0378">Hydrolase</keyword>
<comment type="subunit">
    <text evidence="4 8">Homotetramer.</text>
</comment>
<evidence type="ECO:0000259" key="9">
    <source>
        <dbReference type="Pfam" id="PF00576"/>
    </source>
</evidence>
<evidence type="ECO:0000256" key="2">
    <source>
        <dbReference type="ARBA" id="ARBA00002704"/>
    </source>
</evidence>
<evidence type="ECO:0000313" key="10">
    <source>
        <dbReference type="EMBL" id="ORY39999.1"/>
    </source>
</evidence>
<evidence type="ECO:0000256" key="6">
    <source>
        <dbReference type="ARBA" id="ARBA00022801"/>
    </source>
</evidence>
<comment type="catalytic activity">
    <reaction evidence="1 8">
        <text>5-hydroxyisourate + H2O = 5-hydroxy-2-oxo-4-ureido-2,5-dihydro-1H-imidazole-5-carboxylate + H(+)</text>
        <dbReference type="Rhea" id="RHEA:23736"/>
        <dbReference type="ChEBI" id="CHEBI:15377"/>
        <dbReference type="ChEBI" id="CHEBI:15378"/>
        <dbReference type="ChEBI" id="CHEBI:18072"/>
        <dbReference type="ChEBI" id="CHEBI:58639"/>
        <dbReference type="EC" id="3.5.2.17"/>
    </reaction>
</comment>
<feature type="binding site" evidence="7">
    <location>
        <position position="10"/>
    </location>
    <ligand>
        <name>substrate</name>
    </ligand>
</feature>
<dbReference type="NCBIfam" id="TIGR02962">
    <property type="entry name" value="hdxy_isourate"/>
    <property type="match status" value="1"/>
</dbReference>
<comment type="function">
    <text evidence="2">Catalyzes the hydrolysis of 5-hydroxyisourate (HIU) to 2-oxo-4-hydroxy-4-carboxy-5-ureidoimidazoline (OHCU).</text>
</comment>
<dbReference type="InterPro" id="IPR000895">
    <property type="entry name" value="Transthyretin/HIU_hydrolase"/>
</dbReference>
<dbReference type="PANTHER" id="PTHR10395:SF7">
    <property type="entry name" value="5-HYDROXYISOURATE HYDROLASE"/>
    <property type="match status" value="1"/>
</dbReference>
<feature type="binding site" evidence="7">
    <location>
        <position position="117"/>
    </location>
    <ligand>
        <name>substrate</name>
    </ligand>
</feature>
<dbReference type="OrthoDB" id="10265230at2759"/>
<dbReference type="STRING" id="329046.A0A1Y2BZ04"/>
<evidence type="ECO:0000256" key="3">
    <source>
        <dbReference type="ARBA" id="ARBA00009850"/>
    </source>
</evidence>
<evidence type="ECO:0000313" key="11">
    <source>
        <dbReference type="Proteomes" id="UP000193642"/>
    </source>
</evidence>
<dbReference type="Pfam" id="PF00576">
    <property type="entry name" value="Transthyretin"/>
    <property type="match status" value="1"/>
</dbReference>
<comment type="similarity">
    <text evidence="3 8">Belongs to the transthyretin family. 5-hydroxyisourate hydrolase subfamily.</text>
</comment>
<organism evidence="10 11">
    <name type="scientific">Rhizoclosmatium globosum</name>
    <dbReference type="NCBI Taxonomy" id="329046"/>
    <lineage>
        <taxon>Eukaryota</taxon>
        <taxon>Fungi</taxon>
        <taxon>Fungi incertae sedis</taxon>
        <taxon>Chytridiomycota</taxon>
        <taxon>Chytridiomycota incertae sedis</taxon>
        <taxon>Chytridiomycetes</taxon>
        <taxon>Chytridiales</taxon>
        <taxon>Chytriomycetaceae</taxon>
        <taxon>Rhizoclosmatium</taxon>
    </lineage>
</organism>
<evidence type="ECO:0000256" key="7">
    <source>
        <dbReference type="PIRSR" id="PIRSR600895-51"/>
    </source>
</evidence>
<dbReference type="EC" id="3.5.2.17" evidence="8"/>
<evidence type="ECO:0000256" key="8">
    <source>
        <dbReference type="RuleBase" id="RU361270"/>
    </source>
</evidence>
<sequence>MTQVVTISTHVLNTATGKPQKGVPVKLEVLTGNGSTWDQVSAESIETNSDGRIDSPFKHTLAVNENTATFRLRFETKDASVFYPYVEIVFVVQRTTGEDKQHLHIPLLLSPYAYSTYRGS</sequence>
<dbReference type="GO" id="GO:0006144">
    <property type="term" value="P:purine nucleobase metabolic process"/>
    <property type="evidence" value="ECO:0007669"/>
    <property type="project" value="UniProtKB-KW"/>
</dbReference>
<evidence type="ECO:0000256" key="4">
    <source>
        <dbReference type="ARBA" id="ARBA00011881"/>
    </source>
</evidence>
<dbReference type="InterPro" id="IPR023416">
    <property type="entry name" value="Transthyretin/HIU_hydrolase_d"/>
</dbReference>
<keyword evidence="11" id="KW-1185">Reference proteome</keyword>
<dbReference type="PRINTS" id="PR00189">
    <property type="entry name" value="TRNSTHYRETIN"/>
</dbReference>
<reference evidence="10 11" key="1">
    <citation type="submission" date="2016-07" db="EMBL/GenBank/DDBJ databases">
        <title>Pervasive Adenine N6-methylation of Active Genes in Fungi.</title>
        <authorList>
            <consortium name="DOE Joint Genome Institute"/>
            <person name="Mondo S.J."/>
            <person name="Dannebaum R.O."/>
            <person name="Kuo R.C."/>
            <person name="Labutti K."/>
            <person name="Haridas S."/>
            <person name="Kuo A."/>
            <person name="Salamov A."/>
            <person name="Ahrendt S.R."/>
            <person name="Lipzen A."/>
            <person name="Sullivan W."/>
            <person name="Andreopoulos W.B."/>
            <person name="Clum A."/>
            <person name="Lindquist E."/>
            <person name="Daum C."/>
            <person name="Ramamoorthy G.K."/>
            <person name="Gryganskyi A."/>
            <person name="Culley D."/>
            <person name="Magnuson J.K."/>
            <person name="James T.Y."/>
            <person name="O'Malley M.A."/>
            <person name="Stajich J.E."/>
            <person name="Spatafora J.W."/>
            <person name="Visel A."/>
            <person name="Grigoriev I.V."/>
        </authorList>
    </citation>
    <scope>NUCLEOTIDE SEQUENCE [LARGE SCALE GENOMIC DNA]</scope>
    <source>
        <strain evidence="10 11">JEL800</strain>
    </source>
</reference>
<dbReference type="Proteomes" id="UP000193642">
    <property type="component" value="Unassembled WGS sequence"/>
</dbReference>
<name>A0A1Y2BZ04_9FUNG</name>
<feature type="binding site" evidence="7">
    <location>
        <position position="52"/>
    </location>
    <ligand>
        <name>substrate</name>
    </ligand>
</feature>
<evidence type="ECO:0000256" key="1">
    <source>
        <dbReference type="ARBA" id="ARBA00001043"/>
    </source>
</evidence>
<feature type="domain" description="Transthyretin/hydroxyisourate hydrolase" evidence="9">
    <location>
        <begin position="7"/>
        <end position="119"/>
    </location>
</feature>
<accession>A0A1Y2BZ04</accession>